<dbReference type="PROSITE" id="PS50111">
    <property type="entry name" value="CHEMOTAXIS_TRANSDUC_2"/>
    <property type="match status" value="1"/>
</dbReference>
<evidence type="ECO:0000256" key="2">
    <source>
        <dbReference type="ARBA" id="ARBA00022475"/>
    </source>
</evidence>
<keyword evidence="4" id="KW-0145">Chemotaxis</keyword>
<feature type="domain" description="Methyl-accepting transducer" evidence="13">
    <location>
        <begin position="274"/>
        <end position="503"/>
    </location>
</feature>
<evidence type="ECO:0000256" key="10">
    <source>
        <dbReference type="ARBA" id="ARBA00029447"/>
    </source>
</evidence>
<gene>
    <name evidence="15" type="ORF">SAMN02982996_00159</name>
</gene>
<dbReference type="PANTHER" id="PTHR43531">
    <property type="entry name" value="PROTEIN ICFG"/>
    <property type="match status" value="1"/>
</dbReference>
<keyword evidence="9 11" id="KW-0807">Transducer</keyword>
<evidence type="ECO:0000259" key="14">
    <source>
        <dbReference type="PROSITE" id="PS50885"/>
    </source>
</evidence>
<dbReference type="SMART" id="SM00283">
    <property type="entry name" value="MA"/>
    <property type="match status" value="1"/>
</dbReference>
<dbReference type="PROSITE" id="PS50885">
    <property type="entry name" value="HAMP"/>
    <property type="match status" value="1"/>
</dbReference>
<dbReference type="Proteomes" id="UP000187280">
    <property type="component" value="Unassembled WGS sequence"/>
</dbReference>
<evidence type="ECO:0000256" key="11">
    <source>
        <dbReference type="PROSITE-ProRule" id="PRU00284"/>
    </source>
</evidence>
<dbReference type="GO" id="GO:0006935">
    <property type="term" value="P:chemotaxis"/>
    <property type="evidence" value="ECO:0007669"/>
    <property type="project" value="UniProtKB-KW"/>
</dbReference>
<dbReference type="AlphaFoldDB" id="A0A1H3VRX4"/>
<dbReference type="eggNOG" id="COG0840">
    <property type="taxonomic scope" value="Bacteria"/>
</dbReference>
<dbReference type="GO" id="GO:0007165">
    <property type="term" value="P:signal transduction"/>
    <property type="evidence" value="ECO:0007669"/>
    <property type="project" value="UniProtKB-KW"/>
</dbReference>
<dbReference type="FunFam" id="1.10.287.950:FF:000001">
    <property type="entry name" value="Methyl-accepting chemotaxis sensory transducer"/>
    <property type="match status" value="1"/>
</dbReference>
<keyword evidence="16" id="KW-1185">Reference proteome</keyword>
<dbReference type="InterPro" id="IPR004089">
    <property type="entry name" value="MCPsignal_dom"/>
</dbReference>
<evidence type="ECO:0000256" key="4">
    <source>
        <dbReference type="ARBA" id="ARBA00022500"/>
    </source>
</evidence>
<accession>A0A1H3VRX4</accession>
<evidence type="ECO:0000313" key="16">
    <source>
        <dbReference type="Proteomes" id="UP000187280"/>
    </source>
</evidence>
<sequence length="532" mass="57790">MYERIKIRNGLYGVIAIFFILLSTLCVFSLYSSIQSNSSIQKMDTIQGDQVIPLASTYADLLSARLLAMNIALFLDKKENVDIVAPYTKRLNAYVDKAKLTMTDLRKTRALTPEGRKLRADLDAAFDDYISTAIDPLVVTLNQGNVAQFYGQIEPLAAEKGEVFRQKLMNFIDFAQNVGNGEITHAESFYKTTLTILIAAFVVVLLLSICSIQFIRTVVLSPVERVRRYFGMMESGSLALDIPPQHDTEMGKLLQSLKDMQEAFRRIVADVRDSSAAVASGAQQISAANRDFSSRTEEQAASVEETAASMEQLTSSVHENSANTQRAMALTATVAELAEKNASNFGKLIARIDGIATSSNKINDIISIMDGISFQTNILALNAAVEAARAGEAGKGFAVVAAEVRSLAQRSAGSAREIKTLIEETSNEVSLGSKVASDSSTDMNLLVGEIRKVNEFMQEISLASSEQAKGIEQVNVAITQLEQVAQQNAALVEESASASASLNDQAVNLDETMAFFKLERPAATLGHHTLDR</sequence>
<comment type="subcellular location">
    <subcellularLocation>
        <location evidence="1">Cell inner membrane</location>
        <topology evidence="1">Multi-pass membrane protein</topology>
    </subcellularLocation>
</comment>
<dbReference type="EMBL" id="FNQS01000001">
    <property type="protein sequence ID" value="SDZ77510.1"/>
    <property type="molecule type" value="Genomic_DNA"/>
</dbReference>
<protein>
    <submittedName>
        <fullName evidence="15">Methyl-accepting chemotaxis sensory transducer with TarH sensor</fullName>
    </submittedName>
</protein>
<evidence type="ECO:0000256" key="6">
    <source>
        <dbReference type="ARBA" id="ARBA00022692"/>
    </source>
</evidence>
<keyword evidence="7 12" id="KW-1133">Transmembrane helix</keyword>
<organism evidence="15 16">
    <name type="scientific">Lonsdalea quercina</name>
    <dbReference type="NCBI Taxonomy" id="71657"/>
    <lineage>
        <taxon>Bacteria</taxon>
        <taxon>Pseudomonadati</taxon>
        <taxon>Pseudomonadota</taxon>
        <taxon>Gammaproteobacteria</taxon>
        <taxon>Enterobacterales</taxon>
        <taxon>Pectobacteriaceae</taxon>
        <taxon>Lonsdalea</taxon>
    </lineage>
</organism>
<dbReference type="GO" id="GO:0004888">
    <property type="term" value="F:transmembrane signaling receptor activity"/>
    <property type="evidence" value="ECO:0007669"/>
    <property type="project" value="InterPro"/>
</dbReference>
<dbReference type="GeneID" id="97763106"/>
<keyword evidence="2" id="KW-1003">Cell membrane</keyword>
<keyword evidence="8 12" id="KW-0472">Membrane</keyword>
<dbReference type="GO" id="GO:0005886">
    <property type="term" value="C:plasma membrane"/>
    <property type="evidence" value="ECO:0007669"/>
    <property type="project" value="UniProtKB-SubCell"/>
</dbReference>
<evidence type="ECO:0000259" key="13">
    <source>
        <dbReference type="PROSITE" id="PS50111"/>
    </source>
</evidence>
<evidence type="ECO:0000256" key="8">
    <source>
        <dbReference type="ARBA" id="ARBA00023136"/>
    </source>
</evidence>
<dbReference type="InterPro" id="IPR051310">
    <property type="entry name" value="MCP_chemotaxis"/>
</dbReference>
<dbReference type="Pfam" id="PF02203">
    <property type="entry name" value="TarH"/>
    <property type="match status" value="1"/>
</dbReference>
<dbReference type="Pfam" id="PF00015">
    <property type="entry name" value="MCPsignal"/>
    <property type="match status" value="1"/>
</dbReference>
<reference evidence="15 16" key="1">
    <citation type="submission" date="2016-10" db="EMBL/GenBank/DDBJ databases">
        <authorList>
            <person name="de Groot N.N."/>
        </authorList>
    </citation>
    <scope>NUCLEOTIDE SEQUENCE [LARGE SCALE GENOMIC DNA]</scope>
    <source>
        <strain evidence="15 16">ATCC 29281</strain>
    </source>
</reference>
<dbReference type="PRINTS" id="PR00260">
    <property type="entry name" value="CHEMTRNSDUCR"/>
</dbReference>
<dbReference type="SUPFAM" id="SSF47170">
    <property type="entry name" value="Aspartate receptor, ligand-binding domain"/>
    <property type="match status" value="1"/>
</dbReference>
<dbReference type="STRING" id="71657.SAMN02982996_00159"/>
<dbReference type="PANTHER" id="PTHR43531:SF14">
    <property type="entry name" value="METHYL-ACCEPTING CHEMOTAXIS PROTEIN I-RELATED"/>
    <property type="match status" value="1"/>
</dbReference>
<dbReference type="InterPro" id="IPR035440">
    <property type="entry name" value="4HB_MCP_dom_sf"/>
</dbReference>
<feature type="transmembrane region" description="Helical" evidence="12">
    <location>
        <begin position="194"/>
        <end position="215"/>
    </location>
</feature>
<evidence type="ECO:0000256" key="3">
    <source>
        <dbReference type="ARBA" id="ARBA00022481"/>
    </source>
</evidence>
<dbReference type="SMART" id="SM00304">
    <property type="entry name" value="HAMP"/>
    <property type="match status" value="1"/>
</dbReference>
<evidence type="ECO:0000256" key="1">
    <source>
        <dbReference type="ARBA" id="ARBA00004429"/>
    </source>
</evidence>
<evidence type="ECO:0000256" key="5">
    <source>
        <dbReference type="ARBA" id="ARBA00022519"/>
    </source>
</evidence>
<dbReference type="Gene3D" id="1.10.287.950">
    <property type="entry name" value="Methyl-accepting chemotaxis protein"/>
    <property type="match status" value="1"/>
</dbReference>
<dbReference type="Pfam" id="PF00672">
    <property type="entry name" value="HAMP"/>
    <property type="match status" value="1"/>
</dbReference>
<feature type="domain" description="HAMP" evidence="14">
    <location>
        <begin position="217"/>
        <end position="269"/>
    </location>
</feature>
<dbReference type="InterPro" id="IPR003122">
    <property type="entry name" value="Tar_rcpt_lig-bd"/>
</dbReference>
<comment type="similarity">
    <text evidence="10">Belongs to the methyl-accepting chemotaxis (MCP) protein family.</text>
</comment>
<proteinExistence type="inferred from homology"/>
<evidence type="ECO:0000313" key="15">
    <source>
        <dbReference type="EMBL" id="SDZ77510.1"/>
    </source>
</evidence>
<evidence type="ECO:0000256" key="7">
    <source>
        <dbReference type="ARBA" id="ARBA00022989"/>
    </source>
</evidence>
<keyword evidence="5" id="KW-0997">Cell inner membrane</keyword>
<keyword evidence="6 12" id="KW-0812">Transmembrane</keyword>
<feature type="transmembrane region" description="Helical" evidence="12">
    <location>
        <begin position="12"/>
        <end position="31"/>
    </location>
</feature>
<dbReference type="CDD" id="cd11386">
    <property type="entry name" value="MCP_signal"/>
    <property type="match status" value="1"/>
</dbReference>
<name>A0A1H3VRX4_9GAMM</name>
<evidence type="ECO:0000256" key="9">
    <source>
        <dbReference type="ARBA" id="ARBA00023224"/>
    </source>
</evidence>
<dbReference type="SUPFAM" id="SSF58104">
    <property type="entry name" value="Methyl-accepting chemotaxis protein (MCP) signaling domain"/>
    <property type="match status" value="1"/>
</dbReference>
<dbReference type="RefSeq" id="WP_026743127.1">
    <property type="nucleotide sequence ID" value="NZ_FNQS01000001.1"/>
</dbReference>
<evidence type="ECO:0000256" key="12">
    <source>
        <dbReference type="SAM" id="Phobius"/>
    </source>
</evidence>
<dbReference type="InterPro" id="IPR003660">
    <property type="entry name" value="HAMP_dom"/>
</dbReference>
<dbReference type="InterPro" id="IPR004090">
    <property type="entry name" value="Chemotax_Me-accpt_rcpt"/>
</dbReference>
<keyword evidence="3" id="KW-0488">Methylation</keyword>